<dbReference type="Pfam" id="PF13514">
    <property type="entry name" value="AAA_27"/>
    <property type="match status" value="1"/>
</dbReference>
<evidence type="ECO:0000256" key="1">
    <source>
        <dbReference type="SAM" id="Coils"/>
    </source>
</evidence>
<evidence type="ECO:0000313" key="3">
    <source>
        <dbReference type="EMBL" id="WAH43676.1"/>
    </source>
</evidence>
<keyword evidence="1" id="KW-0175">Coiled coil</keyword>
<reference evidence="3" key="1">
    <citation type="submission" date="2022-08" db="EMBL/GenBank/DDBJ databases">
        <title>Alicyclobacillus fastidiosus DSM 17978, complete genome.</title>
        <authorList>
            <person name="Wang Q."/>
            <person name="Cai R."/>
            <person name="Wang Z."/>
        </authorList>
    </citation>
    <scope>NUCLEOTIDE SEQUENCE</scope>
    <source>
        <strain evidence="3">DSM 17978</strain>
    </source>
</reference>
<dbReference type="Proteomes" id="UP001164761">
    <property type="component" value="Chromosome"/>
</dbReference>
<protein>
    <submittedName>
        <fullName evidence="3">AAA family ATPase</fullName>
    </submittedName>
</protein>
<proteinExistence type="predicted"/>
<dbReference type="EMBL" id="CP104067">
    <property type="protein sequence ID" value="WAH43676.1"/>
    <property type="molecule type" value="Genomic_DNA"/>
</dbReference>
<dbReference type="InterPro" id="IPR027417">
    <property type="entry name" value="P-loop_NTPase"/>
</dbReference>
<sequence>MRLQALRIDHFGPYRNQTWTFHNHGLHILFGPNEAGKSSLLAAIRGGLFGNTRLAEGTAHAQPGAHVGMQLCQESGSVVTLERSLTKKTAPHLCDEDGRKATGQAELAALFPELRQVEQLLYETFFTLQLADLVAFSDKPNALLSQLFGLRALLVNPYALEEAVEKAAMEVYNPHRRASRPRLNQALRAWREVRGALQASPDQAAWYRHAKRRREELALRLADERRALEAVGAELGFVERVASLRPTVLELIETEAAMAALGAVPPGRYDTWLQVPDWQHRLEELEGERKEAAAQIARLESDIRQLTTTVSQAELRGDVQAWRLRAKELQMSIQQWEEAVKLSLRAEDEGAKVLHRIPFEVDAAGLAYLASLTAGGELQQSARAYEQAASARSEATRQLDVALSWEGEQRQSFESHARLGSASDQDARLAIEARDVELRDAEHGYRTDFERLLDWRDAAGRESQPDLQVPQAARWIRPAIVLVSAAGVAIEAVSHQFFASGVLAVALLLSLILTLSSLRSARAASERSRPNPPYLTRWKGAVAFDTVDTILEQISREIRDVELERRHLERTKSLLRDYEEAVYRRRLCESECDAALKTYREAESSYKASLKDLHLPAGLWTSTELVQFAESARARLHWKGVQDESEQVVKEASERVFSQLLKLQAWLSASEHLDEPDLEGAVAYALCQRDSCSAAHFAIDTLVQVLARWEQMVETALQDAMSCERLKEKREALLSEVERMDSEIAACDQSVRRVYRELGVVGAEDYRFCMEREAKRRTLQQRRERALQTLVVECSGERRAFRVVQKASKSTLATLQAEVSALRDTLDRRDETVKSLQEELWTIDRSLEESQLGLAGDDLRWQAQQLEGEIAELKRNFAAMAIVKSLSVRARVAVESEQSSPLLARASEYLASITGNRYPLLRVPLGSDGLQHVYLVNGAGQTFTMTEVSRGTREQVYLALRLAVISQYREQGVILPVVLDDPLVNFDDERAQKVMDLLVEEGREQPIIYLTCHERRLSDVQSRAGVHLIPMK</sequence>
<evidence type="ECO:0000313" key="4">
    <source>
        <dbReference type="Proteomes" id="UP001164761"/>
    </source>
</evidence>
<feature type="coiled-coil region" evidence="1">
    <location>
        <begin position="551"/>
        <end position="581"/>
    </location>
</feature>
<feature type="coiled-coil region" evidence="1">
    <location>
        <begin position="275"/>
        <end position="339"/>
    </location>
</feature>
<evidence type="ECO:0000259" key="2">
    <source>
        <dbReference type="Pfam" id="PF13514"/>
    </source>
</evidence>
<dbReference type="InterPro" id="IPR038734">
    <property type="entry name" value="YhaN_AAA"/>
</dbReference>
<dbReference type="Gene3D" id="3.40.50.300">
    <property type="entry name" value="P-loop containing nucleotide triphosphate hydrolases"/>
    <property type="match status" value="2"/>
</dbReference>
<gene>
    <name evidence="3" type="ORF">NZD89_09985</name>
</gene>
<dbReference type="RefSeq" id="WP_268007562.1">
    <property type="nucleotide sequence ID" value="NZ_CP104067.1"/>
</dbReference>
<feature type="domain" description="YhaN AAA" evidence="2">
    <location>
        <begin position="1"/>
        <end position="198"/>
    </location>
</feature>
<dbReference type="PANTHER" id="PTHR41259">
    <property type="entry name" value="DOUBLE-STRAND BREAK REPAIR RAD50 ATPASE, PUTATIVE-RELATED"/>
    <property type="match status" value="1"/>
</dbReference>
<feature type="coiled-coil region" evidence="1">
    <location>
        <begin position="819"/>
        <end position="883"/>
    </location>
</feature>
<name>A0ABY6ZNK5_9BACL</name>
<keyword evidence="4" id="KW-1185">Reference proteome</keyword>
<dbReference type="PANTHER" id="PTHR41259:SF1">
    <property type="entry name" value="DOUBLE-STRAND BREAK REPAIR RAD50 ATPASE, PUTATIVE-RELATED"/>
    <property type="match status" value="1"/>
</dbReference>
<dbReference type="SUPFAM" id="SSF52540">
    <property type="entry name" value="P-loop containing nucleoside triphosphate hydrolases"/>
    <property type="match status" value="1"/>
</dbReference>
<accession>A0ABY6ZNK5</accession>
<organism evidence="3 4">
    <name type="scientific">Alicyclobacillus fastidiosus</name>
    <dbReference type="NCBI Taxonomy" id="392011"/>
    <lineage>
        <taxon>Bacteria</taxon>
        <taxon>Bacillati</taxon>
        <taxon>Bacillota</taxon>
        <taxon>Bacilli</taxon>
        <taxon>Bacillales</taxon>
        <taxon>Alicyclobacillaceae</taxon>
        <taxon>Alicyclobacillus</taxon>
    </lineage>
</organism>